<accession>A0ACC1S179</accession>
<dbReference type="EMBL" id="JANRMS010001235">
    <property type="protein sequence ID" value="KAJ3529888.1"/>
    <property type="molecule type" value="Genomic_DNA"/>
</dbReference>
<sequence>MHISSIFAFLSCVACALSLVTQRDDSKYVPTPEEWDQAEQKATEFVASLNLTEKVTLVTGSLTEGSAVGCIGRVRPIERVGFPGLCLLDGPNSVNRAHLVSIFPSGMTAAASWDRDMLYQRGVALGREFKAKGGHVILGPTTGPIGRHPAGGRNWEAFSPDPYLSGEAIKYTVMGHQSAGVQTSSKHFIGNEQETQRSNTVHEDGSVTEGISSNIDDRTLHELYLWPFADAIKAGTTSIMCSYNRLNQTYACEHPHLLKNILRKELGFRGYVVSDWFATHSTSEAANAGLDMEQPGEVPAGAPGGYGGEVYFGSKLEKAVQAGNVTQDRINAMVRNLMTPYFLLHQDTPDYPPVDPSLPFLLGITNIGWDSPYLDVLGPPQPGLDVRGNHHELIRKMGASATVLLKNENNTLPLNFKGKGGIGNIGVFGNAAIDPTEGIVILPSEDDIGPEYGPLAIGGGAGSGRNSYLISPLEAIRTCARKSGAMVQHLASNDVIASNDFRSIYPKPDICIVFLKSYAEETFDRPSLELSWNSTLVVKNVAKFCGAGKTVVVTNSAGVNVLPWVDNANVTAILATHYPGQEIGNSIADVLWGDTEPSGRLPYTIPKNEEDYGFPVVNLTGSGGKPERDSSKWQANFTEGTLIDYRHFDFNDIDPQFEFGFGLGYTTFELSSEAKVAQLTTGAIFEFPNPKSKVEPGGNPELWTDLFSVSVRVKNTGARKGSTTVQLYLSLPEVEGGQDVPVRVLRGFEKVELRKHETRQVEFKLRRRDLSYWDVTKQQWRISRGEFKLSIGFSSRNLPVTQELHIS</sequence>
<dbReference type="Proteomes" id="UP001148629">
    <property type="component" value="Unassembled WGS sequence"/>
</dbReference>
<organism evidence="1 2">
    <name type="scientific">Fusarium decemcellulare</name>
    <dbReference type="NCBI Taxonomy" id="57161"/>
    <lineage>
        <taxon>Eukaryota</taxon>
        <taxon>Fungi</taxon>
        <taxon>Dikarya</taxon>
        <taxon>Ascomycota</taxon>
        <taxon>Pezizomycotina</taxon>
        <taxon>Sordariomycetes</taxon>
        <taxon>Hypocreomycetidae</taxon>
        <taxon>Hypocreales</taxon>
        <taxon>Nectriaceae</taxon>
        <taxon>Fusarium</taxon>
        <taxon>Fusarium decemcellulare species complex</taxon>
    </lineage>
</organism>
<name>A0ACC1S179_9HYPO</name>
<reference evidence="1" key="1">
    <citation type="submission" date="2022-08" db="EMBL/GenBank/DDBJ databases">
        <title>Genome Sequence of Fusarium decemcellulare.</title>
        <authorList>
            <person name="Buettner E."/>
        </authorList>
    </citation>
    <scope>NUCLEOTIDE SEQUENCE</scope>
    <source>
        <strain evidence="1">Babe19</strain>
    </source>
</reference>
<evidence type="ECO:0000313" key="2">
    <source>
        <dbReference type="Proteomes" id="UP001148629"/>
    </source>
</evidence>
<keyword evidence="2" id="KW-1185">Reference proteome</keyword>
<comment type="caution">
    <text evidence="1">The sequence shown here is derived from an EMBL/GenBank/DDBJ whole genome shotgun (WGS) entry which is preliminary data.</text>
</comment>
<gene>
    <name evidence="1" type="ORF">NM208_g9559</name>
</gene>
<protein>
    <submittedName>
        <fullName evidence="1">Uncharacterized protein</fullName>
    </submittedName>
</protein>
<proteinExistence type="predicted"/>
<evidence type="ECO:0000313" key="1">
    <source>
        <dbReference type="EMBL" id="KAJ3529888.1"/>
    </source>
</evidence>